<dbReference type="AlphaFoldDB" id="A0A2S5R7E2"/>
<protein>
    <submittedName>
        <fullName evidence="1">Uncharacterized protein</fullName>
    </submittedName>
</protein>
<sequence>MWMFGLSLFFTHPYNFEQKQKVSSEEVKRAPIIFVLQGIFLRPDTQEWIVWINDHRLDHLHQRSLHGWYVVKVGEHYVVLENYKKQRLTLQLKESVSVP</sequence>
<keyword evidence="2" id="KW-1185">Reference proteome</keyword>
<name>A0A2S5R7E2_9PROT</name>
<reference evidence="1 2" key="1">
    <citation type="submission" date="2017-11" db="EMBL/GenBank/DDBJ databases">
        <title>Comparative genomic analysis of Holospora spp., intranuclear symbionts of paramecia.</title>
        <authorList>
            <person name="Garushyants S.K."/>
            <person name="Beliavskaya A."/>
            <person name="Malko D.B."/>
            <person name="Logacheva M.D."/>
            <person name="Rautian M.S."/>
            <person name="Gelfand M.S."/>
        </authorList>
    </citation>
    <scope>NUCLEOTIDE SEQUENCE [LARGE SCALE GENOMIC DNA]</scope>
    <source>
        <strain evidence="2">02AZ16</strain>
    </source>
</reference>
<proteinExistence type="predicted"/>
<dbReference type="Proteomes" id="UP000239425">
    <property type="component" value="Unassembled WGS sequence"/>
</dbReference>
<gene>
    <name evidence="1" type="ORF">HCUR_01302</name>
</gene>
<evidence type="ECO:0000313" key="2">
    <source>
        <dbReference type="Proteomes" id="UP000239425"/>
    </source>
</evidence>
<accession>A0A2S5R7E2</accession>
<dbReference type="EMBL" id="PHHC01000123">
    <property type="protein sequence ID" value="PPE03256.1"/>
    <property type="molecule type" value="Genomic_DNA"/>
</dbReference>
<comment type="caution">
    <text evidence="1">The sequence shown here is derived from an EMBL/GenBank/DDBJ whole genome shotgun (WGS) entry which is preliminary data.</text>
</comment>
<organism evidence="1 2">
    <name type="scientific">Holospora curviuscula</name>
    <dbReference type="NCBI Taxonomy" id="1082868"/>
    <lineage>
        <taxon>Bacteria</taxon>
        <taxon>Pseudomonadati</taxon>
        <taxon>Pseudomonadota</taxon>
        <taxon>Alphaproteobacteria</taxon>
        <taxon>Holosporales</taxon>
        <taxon>Holosporaceae</taxon>
        <taxon>Holospora</taxon>
    </lineage>
</organism>
<evidence type="ECO:0000313" key="1">
    <source>
        <dbReference type="EMBL" id="PPE03256.1"/>
    </source>
</evidence>